<protein>
    <submittedName>
        <fullName evidence="3">Avh206</fullName>
    </submittedName>
</protein>
<organism evidence="3">
    <name type="scientific">Phytophthora sojae</name>
    <name type="common">Soybean stem and root rot agent</name>
    <name type="synonym">Phytophthora megasperma f. sp. glycines</name>
    <dbReference type="NCBI Taxonomy" id="67593"/>
    <lineage>
        <taxon>Eukaryota</taxon>
        <taxon>Sar</taxon>
        <taxon>Stramenopiles</taxon>
        <taxon>Oomycota</taxon>
        <taxon>Peronosporomycetes</taxon>
        <taxon>Peronosporales</taxon>
        <taxon>Peronosporaceae</taxon>
        <taxon>Phytophthora</taxon>
    </lineage>
</organism>
<evidence type="ECO:0000313" key="3">
    <source>
        <dbReference type="EMBL" id="AEK80917.1"/>
    </source>
</evidence>
<dbReference type="EMBL" id="JN254104">
    <property type="protein sequence ID" value="AEK80917.1"/>
    <property type="molecule type" value="Genomic_DNA"/>
</dbReference>
<reference evidence="3" key="1">
    <citation type="journal article" date="2011" name="Plant Cell">
        <title>Transcriptional programming and functional interactions within the Phytophthora sojae RXLR effector repertoire.</title>
        <authorList>
            <person name="Wang Q."/>
            <person name="Han C."/>
            <person name="Ferreira A.O."/>
            <person name="Yu X."/>
            <person name="Ye W."/>
            <person name="Tripathy S."/>
            <person name="Kale S.D."/>
            <person name="Gu B."/>
            <person name="Sheng Y."/>
            <person name="Sui Y."/>
            <person name="Wang X."/>
            <person name="Zhang Z."/>
            <person name="Cheng B."/>
            <person name="Dong S."/>
            <person name="Shan W."/>
            <person name="Zheng X."/>
            <person name="Dou D."/>
            <person name="Tyler B.M."/>
            <person name="Wang Y."/>
        </authorList>
    </citation>
    <scope>NUCLEOTIDE SEQUENCE</scope>
    <source>
        <strain evidence="3">P7076</strain>
    </source>
</reference>
<dbReference type="VEuPathDB" id="FungiDB:PHYSODRAFT_286930"/>
<dbReference type="SMR" id="E0W5C0"/>
<name>E0W5C0_PHYSO</name>
<proteinExistence type="predicted"/>
<dbReference type="RefSeq" id="XP_009532469.1">
    <property type="nucleotide sequence ID" value="XM_009534174.1"/>
</dbReference>
<dbReference type="AlphaFoldDB" id="E0W5C0"/>
<sequence>MRRAFLLLPLAVALAGRCTALANRVITNDLGGHRNLKDHENDIETEAATEERLNIPGLKSLKPLFQNNPTAAKALEKNPTALKTLQDNPALGKQVEAQVSQPGAIKKLRSNPRVDKLASSLAKQAVQKNMANEALTPSQQKLYNNFAWAVAVVVAATVFGVSMVLRGRSCSE</sequence>
<feature type="chain" id="PRO_5003142304" evidence="2">
    <location>
        <begin position="21"/>
        <end position="172"/>
    </location>
</feature>
<keyword evidence="1" id="KW-0812">Transmembrane</keyword>
<feature type="transmembrane region" description="Helical" evidence="1">
    <location>
        <begin position="146"/>
        <end position="165"/>
    </location>
</feature>
<dbReference type="KEGG" id="psoj:PHYSODRAFT_286930"/>
<dbReference type="HOGENOM" id="CLU_1558325_0_0_1"/>
<keyword evidence="1" id="KW-0472">Membrane</keyword>
<gene>
    <name evidence="3" type="primary">Avh</name>
</gene>
<keyword evidence="2" id="KW-0732">Signal</keyword>
<evidence type="ECO:0000256" key="2">
    <source>
        <dbReference type="SAM" id="SignalP"/>
    </source>
</evidence>
<evidence type="ECO:0000256" key="1">
    <source>
        <dbReference type="SAM" id="Phobius"/>
    </source>
</evidence>
<keyword evidence="1" id="KW-1133">Transmembrane helix</keyword>
<accession>E0W5C0</accession>
<feature type="signal peptide" evidence="2">
    <location>
        <begin position="1"/>
        <end position="20"/>
    </location>
</feature>